<sequence length="61" mass="7065">MRNISVAEAARRLGKSQQYIRAGLQNQRLPFGTAVFVKRWSYHISPKLLDEYIGKDTNENK</sequence>
<comment type="caution">
    <text evidence="1">The sequence shown here is derived from an EMBL/GenBank/DDBJ whole genome shotgun (WGS) entry which is preliminary data.</text>
</comment>
<dbReference type="AlphaFoldDB" id="A0A833M6B8"/>
<protein>
    <recommendedName>
        <fullName evidence="3">Helix-turn-helix domain-containing protein</fullName>
    </recommendedName>
</protein>
<dbReference type="OrthoDB" id="2063024at2"/>
<accession>A0A833M6B8</accession>
<dbReference type="Proteomes" id="UP000465601">
    <property type="component" value="Unassembled WGS sequence"/>
</dbReference>
<evidence type="ECO:0008006" key="3">
    <source>
        <dbReference type="Google" id="ProtNLM"/>
    </source>
</evidence>
<evidence type="ECO:0000313" key="1">
    <source>
        <dbReference type="EMBL" id="KAB3527138.1"/>
    </source>
</evidence>
<reference evidence="1 2" key="1">
    <citation type="submission" date="2019-10" db="EMBL/GenBank/DDBJ databases">
        <title>Alkaliphilus serpentinus sp. nov. and Alkaliphilus pronyensis sp. nov., two novel anaerobic alkaliphilic species isolated from the serpentinized-hosted hydrothermal field of the Prony Bay (New Caledonia).</title>
        <authorList>
            <person name="Postec A."/>
        </authorList>
    </citation>
    <scope>NUCLEOTIDE SEQUENCE [LARGE SCALE GENOMIC DNA]</scope>
    <source>
        <strain evidence="1 2">LacT</strain>
    </source>
</reference>
<organism evidence="1 2">
    <name type="scientific">Alkaliphilus serpentinus</name>
    <dbReference type="NCBI Taxonomy" id="1482731"/>
    <lineage>
        <taxon>Bacteria</taxon>
        <taxon>Bacillati</taxon>
        <taxon>Bacillota</taxon>
        <taxon>Clostridia</taxon>
        <taxon>Peptostreptococcales</taxon>
        <taxon>Natronincolaceae</taxon>
        <taxon>Alkaliphilus</taxon>
    </lineage>
</organism>
<keyword evidence="2" id="KW-1185">Reference proteome</keyword>
<evidence type="ECO:0000313" key="2">
    <source>
        <dbReference type="Proteomes" id="UP000465601"/>
    </source>
</evidence>
<gene>
    <name evidence="1" type="ORF">F8153_13135</name>
</gene>
<name>A0A833M6B8_9FIRM</name>
<dbReference type="EMBL" id="WBZB01000047">
    <property type="protein sequence ID" value="KAB3527138.1"/>
    <property type="molecule type" value="Genomic_DNA"/>
</dbReference>
<proteinExistence type="predicted"/>